<protein>
    <submittedName>
        <fullName evidence="1">Uncharacterized protein</fullName>
    </submittedName>
</protein>
<dbReference type="EMBL" id="JACHLI010000032">
    <property type="protein sequence ID" value="MBB4866802.1"/>
    <property type="molecule type" value="Genomic_DNA"/>
</dbReference>
<organism evidence="1 2">
    <name type="scientific">Pseudomonas nitroreducens</name>
    <dbReference type="NCBI Taxonomy" id="46680"/>
    <lineage>
        <taxon>Bacteria</taxon>
        <taxon>Pseudomonadati</taxon>
        <taxon>Pseudomonadota</taxon>
        <taxon>Gammaproteobacteria</taxon>
        <taxon>Pseudomonadales</taxon>
        <taxon>Pseudomonadaceae</taxon>
        <taxon>Pseudomonas</taxon>
    </lineage>
</organism>
<proteinExistence type="predicted"/>
<comment type="caution">
    <text evidence="1">The sequence shown here is derived from an EMBL/GenBank/DDBJ whole genome shotgun (WGS) entry which is preliminary data.</text>
</comment>
<accession>A0A7W7KPX5</accession>
<name>A0A7W7KPX5_PSENT</name>
<sequence length="307" mass="34097">MSTKTISTYELQSSLLAALRHKESSDQDIARQMEKAVSLDLGIGPFMITALQGSKFESREDRLRIGERLIKHLLAFDAQDLMKSQMTRVSLAYNLIPCLTEETFKASFGPGGAFELDAVGYEDISSRTQSLQLPFALNEYNDSAENVKSLLEYLDGHSSVAEQVSARLKYTNPVVLAKIIEVPWVQKELLTHSRGHLSRSQLGQVPTLRFAAENRWYRDSDSAYMLSEAHKSQDKSLVKLVEETLLSDPRMHKPSALSSTGLVLQTFLEQKGFPEAKAVAISKAFIKKGDAKLKSLEKDISDSGPGL</sequence>
<evidence type="ECO:0000313" key="1">
    <source>
        <dbReference type="EMBL" id="MBB4866802.1"/>
    </source>
</evidence>
<evidence type="ECO:0000313" key="2">
    <source>
        <dbReference type="Proteomes" id="UP000566995"/>
    </source>
</evidence>
<reference evidence="1 2" key="1">
    <citation type="submission" date="2020-08" db="EMBL/GenBank/DDBJ databases">
        <title>Functional genomics of gut bacteria from endangered species of beetles.</title>
        <authorList>
            <person name="Carlos-Shanley C."/>
        </authorList>
    </citation>
    <scope>NUCLEOTIDE SEQUENCE [LARGE SCALE GENOMIC DNA]</scope>
    <source>
        <strain evidence="1 2">S00179</strain>
    </source>
</reference>
<gene>
    <name evidence="1" type="ORF">HNP46_005709</name>
</gene>
<dbReference type="RefSeq" id="WP_184595645.1">
    <property type="nucleotide sequence ID" value="NZ_JACHLI010000032.1"/>
</dbReference>
<dbReference type="Proteomes" id="UP000566995">
    <property type="component" value="Unassembled WGS sequence"/>
</dbReference>
<dbReference type="AlphaFoldDB" id="A0A7W7KPX5"/>